<sequence>MSPLKEKLASLPAKPGVYLFKDKKGVIIYVGKAKSLRQRVASYFKPRPELKTSILIERLHDIDYIVTGTELDALLLEDDLIKKYKPKYNVAQRDDKAYPFLKLTINEKWPRLILARRKENDGALYFGRYQGGMVRAVLRLAKKLFPIRWCKETPLKMRQQPCLYYHIGSCAAPCTGNISHNDYLALINSIMMLLEGKMEKAIDGLRAEMKKASAGQDFEQAAFLRDKIKMLEKMLEGKTDLAKAPSPRLLREIGELQKELKLAKQPMRIECFDISNIQGTNIVGSMVAFLGGLPLKNDYRRFKIMGLSGKPNDVQAIYEVVKRRYGGSLAKKMELPDLVMVDGGPAQVSFGQKALKEAGVNRPLIGLAKREEEIYFPNKSKPLSLPRDSAALQLLQRVRDEAHRFAITFHREKRKKALFQ</sequence>
<feature type="domain" description="GIY-YIG" evidence="7">
    <location>
        <begin position="13"/>
        <end position="90"/>
    </location>
</feature>
<dbReference type="SUPFAM" id="SSF82771">
    <property type="entry name" value="GIY-YIG endonuclease"/>
    <property type="match status" value="1"/>
</dbReference>
<feature type="domain" description="UvrC family homology region profile" evidence="8">
    <location>
        <begin position="251"/>
        <end position="355"/>
    </location>
</feature>
<dbReference type="PANTHER" id="PTHR30562">
    <property type="entry name" value="UVRC/OXIDOREDUCTASE"/>
    <property type="match status" value="1"/>
</dbReference>
<dbReference type="InterPro" id="IPR001162">
    <property type="entry name" value="UvrC_RNase_H_dom"/>
</dbReference>
<keyword evidence="2" id="KW-0227">DNA damage</keyword>
<dbReference type="InterPro" id="IPR036876">
    <property type="entry name" value="UVR_dom_sf"/>
</dbReference>
<evidence type="ECO:0000256" key="4">
    <source>
        <dbReference type="ARBA" id="ARBA00022881"/>
    </source>
</evidence>
<evidence type="ECO:0000259" key="7">
    <source>
        <dbReference type="PROSITE" id="PS50164"/>
    </source>
</evidence>
<evidence type="ECO:0000256" key="5">
    <source>
        <dbReference type="ARBA" id="ARBA00023204"/>
    </source>
</evidence>
<dbReference type="InterPro" id="IPR001943">
    <property type="entry name" value="UVR_dom"/>
</dbReference>
<dbReference type="Pfam" id="PF01541">
    <property type="entry name" value="GIY-YIG"/>
    <property type="match status" value="1"/>
</dbReference>
<dbReference type="InterPro" id="IPR047296">
    <property type="entry name" value="GIY-YIG_UvrC_Cho"/>
</dbReference>
<dbReference type="InterPro" id="IPR000305">
    <property type="entry name" value="GIY-YIG_endonuc"/>
</dbReference>
<evidence type="ECO:0000313" key="9">
    <source>
        <dbReference type="EMBL" id="OGB89876.1"/>
    </source>
</evidence>
<name>A0A1F4Q214_UNCSA</name>
<dbReference type="InterPro" id="IPR038476">
    <property type="entry name" value="UvrC_RNase_H_dom_sf"/>
</dbReference>
<evidence type="ECO:0000259" key="6">
    <source>
        <dbReference type="PROSITE" id="PS50151"/>
    </source>
</evidence>
<organism evidence="9 10">
    <name type="scientific">candidate division WOR-1 bacterium RIFCSPHIGHO2_01_FULL_53_15</name>
    <dbReference type="NCBI Taxonomy" id="1802564"/>
    <lineage>
        <taxon>Bacteria</taxon>
        <taxon>Bacillati</taxon>
        <taxon>Saganbacteria</taxon>
    </lineage>
</organism>
<dbReference type="SMART" id="SM00465">
    <property type="entry name" value="GIYc"/>
    <property type="match status" value="1"/>
</dbReference>
<evidence type="ECO:0000256" key="2">
    <source>
        <dbReference type="ARBA" id="ARBA00022763"/>
    </source>
</evidence>
<keyword evidence="5" id="KW-0234">DNA repair</keyword>
<keyword evidence="3" id="KW-0228">DNA excision</keyword>
<dbReference type="InterPro" id="IPR035901">
    <property type="entry name" value="GIY-YIG_endonuc_sf"/>
</dbReference>
<keyword evidence="4" id="KW-0267">Excision nuclease</keyword>
<evidence type="ECO:0000256" key="3">
    <source>
        <dbReference type="ARBA" id="ARBA00022769"/>
    </source>
</evidence>
<evidence type="ECO:0000259" key="8">
    <source>
        <dbReference type="PROSITE" id="PS50165"/>
    </source>
</evidence>
<dbReference type="FunFam" id="3.40.1440.10:FF:000001">
    <property type="entry name" value="UvrABC system protein C"/>
    <property type="match status" value="1"/>
</dbReference>
<dbReference type="Gene3D" id="4.10.860.10">
    <property type="entry name" value="UVR domain"/>
    <property type="match status" value="1"/>
</dbReference>
<dbReference type="Gene3D" id="3.40.1440.10">
    <property type="entry name" value="GIY-YIG endonuclease"/>
    <property type="match status" value="1"/>
</dbReference>
<accession>A0A1F4Q214</accession>
<gene>
    <name evidence="9" type="ORF">A2625_05460</name>
</gene>
<dbReference type="GO" id="GO:0009380">
    <property type="term" value="C:excinuclease repair complex"/>
    <property type="evidence" value="ECO:0007669"/>
    <property type="project" value="TreeGrafter"/>
</dbReference>
<dbReference type="SUPFAM" id="SSF46600">
    <property type="entry name" value="C-terminal UvrC-binding domain of UvrB"/>
    <property type="match status" value="1"/>
</dbReference>
<comment type="caution">
    <text evidence="9">The sequence shown here is derived from an EMBL/GenBank/DDBJ whole genome shotgun (WGS) entry which is preliminary data.</text>
</comment>
<dbReference type="GO" id="GO:0006289">
    <property type="term" value="P:nucleotide-excision repair"/>
    <property type="evidence" value="ECO:0007669"/>
    <property type="project" value="InterPro"/>
</dbReference>
<dbReference type="Gene3D" id="3.30.420.340">
    <property type="entry name" value="UvrC, RNAse H endonuclease domain"/>
    <property type="match status" value="1"/>
</dbReference>
<proteinExistence type="predicted"/>
<reference evidence="9 10" key="1">
    <citation type="journal article" date="2016" name="Nat. Commun.">
        <title>Thousands of microbial genomes shed light on interconnected biogeochemical processes in an aquifer system.</title>
        <authorList>
            <person name="Anantharaman K."/>
            <person name="Brown C.T."/>
            <person name="Hug L.A."/>
            <person name="Sharon I."/>
            <person name="Castelle C.J."/>
            <person name="Probst A.J."/>
            <person name="Thomas B.C."/>
            <person name="Singh A."/>
            <person name="Wilkins M.J."/>
            <person name="Karaoz U."/>
            <person name="Brodie E.L."/>
            <person name="Williams K.H."/>
            <person name="Hubbard S.S."/>
            <person name="Banfield J.F."/>
        </authorList>
    </citation>
    <scope>NUCLEOTIDE SEQUENCE [LARGE SCALE GENOMIC DNA]</scope>
</reference>
<dbReference type="AlphaFoldDB" id="A0A1F4Q214"/>
<evidence type="ECO:0008006" key="11">
    <source>
        <dbReference type="Google" id="ProtNLM"/>
    </source>
</evidence>
<dbReference type="PROSITE" id="PS50165">
    <property type="entry name" value="UVRC"/>
    <property type="match status" value="1"/>
</dbReference>
<dbReference type="PROSITE" id="PS50151">
    <property type="entry name" value="UVR"/>
    <property type="match status" value="1"/>
</dbReference>
<dbReference type="InterPro" id="IPR050066">
    <property type="entry name" value="UvrABC_protein_C"/>
</dbReference>
<evidence type="ECO:0000256" key="1">
    <source>
        <dbReference type="ARBA" id="ARBA00022490"/>
    </source>
</evidence>
<feature type="domain" description="UVR" evidence="6">
    <location>
        <begin position="199"/>
        <end position="234"/>
    </location>
</feature>
<evidence type="ECO:0000313" key="10">
    <source>
        <dbReference type="Proteomes" id="UP000178724"/>
    </source>
</evidence>
<dbReference type="Pfam" id="PF02151">
    <property type="entry name" value="UVR"/>
    <property type="match status" value="1"/>
</dbReference>
<dbReference type="PROSITE" id="PS50164">
    <property type="entry name" value="GIY_YIG"/>
    <property type="match status" value="1"/>
</dbReference>
<dbReference type="PANTHER" id="PTHR30562:SF1">
    <property type="entry name" value="UVRABC SYSTEM PROTEIN C"/>
    <property type="match status" value="1"/>
</dbReference>
<dbReference type="Pfam" id="PF08459">
    <property type="entry name" value="UvrC_RNaseH_dom"/>
    <property type="match status" value="1"/>
</dbReference>
<dbReference type="CDD" id="cd10434">
    <property type="entry name" value="GIY-YIG_UvrC_Cho"/>
    <property type="match status" value="1"/>
</dbReference>
<dbReference type="EMBL" id="METM01000020">
    <property type="protein sequence ID" value="OGB89876.1"/>
    <property type="molecule type" value="Genomic_DNA"/>
</dbReference>
<keyword evidence="1" id="KW-0963">Cytoplasm</keyword>
<protein>
    <recommendedName>
        <fullName evidence="11">Excinuclease ABC subunit C</fullName>
    </recommendedName>
</protein>
<dbReference type="GO" id="GO:0009381">
    <property type="term" value="F:excinuclease ABC activity"/>
    <property type="evidence" value="ECO:0007669"/>
    <property type="project" value="InterPro"/>
</dbReference>
<dbReference type="Proteomes" id="UP000178724">
    <property type="component" value="Unassembled WGS sequence"/>
</dbReference>